<evidence type="ECO:0000256" key="2">
    <source>
        <dbReference type="ARBA" id="ARBA00002790"/>
    </source>
</evidence>
<feature type="binding site" evidence="14">
    <location>
        <begin position="208"/>
        <end position="209"/>
    </location>
    <ligand>
        <name>FMN</name>
        <dbReference type="ChEBI" id="CHEBI:58210"/>
    </ligand>
</feature>
<proteinExistence type="inferred from homology"/>
<comment type="cofactor">
    <cofactor evidence="1 12 14">
        <name>FMN</name>
        <dbReference type="ChEBI" id="CHEBI:58210"/>
    </cofactor>
</comment>
<comment type="function">
    <text evidence="2 12">Catalyzes the synthesis of 5,6-dihydrouridine (D), a modified base found in the D-loop of most tRNAs, via the reduction of the C5-C6 double bond in target uridines.</text>
</comment>
<evidence type="ECO:0000256" key="10">
    <source>
        <dbReference type="ARBA" id="ARBA00048205"/>
    </source>
</evidence>
<evidence type="ECO:0000256" key="12">
    <source>
        <dbReference type="PIRNR" id="PIRNR006621"/>
    </source>
</evidence>
<feature type="binding site" evidence="14">
    <location>
        <position position="153"/>
    </location>
    <ligand>
        <name>FMN</name>
        <dbReference type="ChEBI" id="CHEBI:58210"/>
    </ligand>
</feature>
<dbReference type="GO" id="GO:0000049">
    <property type="term" value="F:tRNA binding"/>
    <property type="evidence" value="ECO:0007669"/>
    <property type="project" value="UniProtKB-KW"/>
</dbReference>
<comment type="catalytic activity">
    <reaction evidence="11">
        <text>a 5,6-dihydrouridine in tRNA + NAD(+) = a uridine in tRNA + NADH + H(+)</text>
        <dbReference type="Rhea" id="RHEA:54452"/>
        <dbReference type="Rhea" id="RHEA-COMP:13339"/>
        <dbReference type="Rhea" id="RHEA-COMP:13887"/>
        <dbReference type="ChEBI" id="CHEBI:15378"/>
        <dbReference type="ChEBI" id="CHEBI:57540"/>
        <dbReference type="ChEBI" id="CHEBI:57945"/>
        <dbReference type="ChEBI" id="CHEBI:65315"/>
        <dbReference type="ChEBI" id="CHEBI:74443"/>
    </reaction>
</comment>
<dbReference type="CDD" id="cd02801">
    <property type="entry name" value="DUS_like_FMN"/>
    <property type="match status" value="1"/>
</dbReference>
<dbReference type="GO" id="GO:0050660">
    <property type="term" value="F:flavin adenine dinucleotide binding"/>
    <property type="evidence" value="ECO:0007669"/>
    <property type="project" value="InterPro"/>
</dbReference>
<dbReference type="EMBL" id="PFWS01000062">
    <property type="protein sequence ID" value="PJA46342.1"/>
    <property type="molecule type" value="Genomic_DNA"/>
</dbReference>
<evidence type="ECO:0000256" key="3">
    <source>
        <dbReference type="ARBA" id="ARBA00022555"/>
    </source>
</evidence>
<comment type="similarity">
    <text evidence="12">Belongs to the dus family.</text>
</comment>
<keyword evidence="3" id="KW-0820">tRNA-binding</keyword>
<dbReference type="PIRSF" id="PIRSF006621">
    <property type="entry name" value="Dus"/>
    <property type="match status" value="1"/>
</dbReference>
<reference evidence="17" key="1">
    <citation type="submission" date="2017-09" db="EMBL/GenBank/DDBJ databases">
        <title>Depth-based differentiation of microbial function through sediment-hosted aquifers and enrichment of novel symbionts in the deep terrestrial subsurface.</title>
        <authorList>
            <person name="Probst A.J."/>
            <person name="Ladd B."/>
            <person name="Jarett J.K."/>
            <person name="Geller-Mcgrath D.E."/>
            <person name="Sieber C.M.K."/>
            <person name="Emerson J.B."/>
            <person name="Anantharaman K."/>
            <person name="Thomas B.C."/>
            <person name="Malmstrom R."/>
            <person name="Stieglmeier M."/>
            <person name="Klingl A."/>
            <person name="Woyke T."/>
            <person name="Ryan C.M."/>
            <person name="Banfield J.F."/>
        </authorList>
    </citation>
    <scope>NUCLEOTIDE SEQUENCE [LARGE SCALE GENOMIC DNA]</scope>
</reference>
<keyword evidence="7" id="KW-0521">NADP</keyword>
<gene>
    <name evidence="16" type="ORF">CO172_03885</name>
</gene>
<keyword evidence="4 12" id="KW-0285">Flavoprotein</keyword>
<evidence type="ECO:0000256" key="7">
    <source>
        <dbReference type="ARBA" id="ARBA00022857"/>
    </source>
</evidence>
<dbReference type="GO" id="GO:0017150">
    <property type="term" value="F:tRNA dihydrouridine synthase activity"/>
    <property type="evidence" value="ECO:0007669"/>
    <property type="project" value="InterPro"/>
</dbReference>
<keyword evidence="5 12" id="KW-0288">FMN</keyword>
<evidence type="ECO:0000259" key="15">
    <source>
        <dbReference type="Pfam" id="PF01207"/>
    </source>
</evidence>
<organism evidence="16 17">
    <name type="scientific">Candidatus Uhrbacteria bacterium CG_4_9_14_3_um_filter_36_7</name>
    <dbReference type="NCBI Taxonomy" id="1975033"/>
    <lineage>
        <taxon>Bacteria</taxon>
        <taxon>Candidatus Uhriibacteriota</taxon>
    </lineage>
</organism>
<dbReference type="InterPro" id="IPR001269">
    <property type="entry name" value="DUS_fam"/>
</dbReference>
<evidence type="ECO:0000256" key="11">
    <source>
        <dbReference type="ARBA" id="ARBA00048802"/>
    </source>
</evidence>
<evidence type="ECO:0000256" key="6">
    <source>
        <dbReference type="ARBA" id="ARBA00022694"/>
    </source>
</evidence>
<keyword evidence="14" id="KW-0547">Nucleotide-binding</keyword>
<dbReference type="InterPro" id="IPR035587">
    <property type="entry name" value="DUS-like_FMN-bd"/>
</dbReference>
<name>A0A2M7XER3_9BACT</name>
<dbReference type="SUPFAM" id="SSF51395">
    <property type="entry name" value="FMN-linked oxidoreductases"/>
    <property type="match status" value="1"/>
</dbReference>
<keyword evidence="6 12" id="KW-0819">tRNA processing</keyword>
<evidence type="ECO:0000256" key="1">
    <source>
        <dbReference type="ARBA" id="ARBA00001917"/>
    </source>
</evidence>
<feature type="binding site" evidence="14">
    <location>
        <position position="54"/>
    </location>
    <ligand>
        <name>FMN</name>
        <dbReference type="ChEBI" id="CHEBI:58210"/>
    </ligand>
</feature>
<feature type="domain" description="DUS-like FMN-binding" evidence="15">
    <location>
        <begin position="1"/>
        <end position="296"/>
    </location>
</feature>
<keyword evidence="8" id="KW-0694">RNA-binding</keyword>
<keyword evidence="9 12" id="KW-0560">Oxidoreductase</keyword>
<dbReference type="Proteomes" id="UP000229749">
    <property type="component" value="Unassembled WGS sequence"/>
</dbReference>
<evidence type="ECO:0000256" key="13">
    <source>
        <dbReference type="PIRSR" id="PIRSR006621-1"/>
    </source>
</evidence>
<protein>
    <recommendedName>
        <fullName evidence="12">tRNA-dihydrouridine synthase</fullName>
        <ecNumber evidence="12">1.3.1.-</ecNumber>
    </recommendedName>
</protein>
<evidence type="ECO:0000256" key="8">
    <source>
        <dbReference type="ARBA" id="ARBA00022884"/>
    </source>
</evidence>
<feature type="binding site" evidence="14">
    <location>
        <position position="124"/>
    </location>
    <ligand>
        <name>FMN</name>
        <dbReference type="ChEBI" id="CHEBI:58210"/>
    </ligand>
</feature>
<dbReference type="PANTHER" id="PTHR45846:SF1">
    <property type="entry name" value="TRNA-DIHYDROURIDINE(47) SYNTHASE [NAD(P)(+)]-LIKE"/>
    <property type="match status" value="1"/>
</dbReference>
<evidence type="ECO:0000313" key="17">
    <source>
        <dbReference type="Proteomes" id="UP000229749"/>
    </source>
</evidence>
<comment type="caution">
    <text evidence="16">The sequence shown here is derived from an EMBL/GenBank/DDBJ whole genome shotgun (WGS) entry which is preliminary data.</text>
</comment>
<dbReference type="Pfam" id="PF01207">
    <property type="entry name" value="Dus"/>
    <property type="match status" value="1"/>
</dbReference>
<dbReference type="InterPro" id="IPR018517">
    <property type="entry name" value="tRNA_hU_synthase_CS"/>
</dbReference>
<sequence length="309" mass="34507">MADMTDAPFCRTVKSLASPIIFREMVSSEAIIRGNQKTLNMTKIHKDEHLLIQQIFGKDPDTMAKAAKIIEEQFYPDGIDINMGCPVYKMISNFNGAALMKDPGLACRIVQKVKSTIAIPVSVKIRAGWSDPNECIEFVKSLESAGADLISIHGRTKVQAYSGKANWQVIAQAKKQVSIPVLANGDIFSADLALQALDQTKCDGVLIGRGALGNPWIFSQIEDTLCQKSLRPVSIQERVYIIKQHLNFHIQQYGPKSVIRFRKHLCWYLKGLPNIKNLRMKMVQVLTVEEVETILDELRSSFSTSSNNV</sequence>
<dbReference type="EC" id="1.3.1.-" evidence="12"/>
<dbReference type="NCBIfam" id="TIGR00737">
    <property type="entry name" value="nifR3_yhdG"/>
    <property type="match status" value="1"/>
</dbReference>
<dbReference type="InterPro" id="IPR024036">
    <property type="entry name" value="tRNA-dHydroUridine_Synthase_C"/>
</dbReference>
<accession>A0A2M7XER3</accession>
<dbReference type="Gene3D" id="1.10.1200.80">
    <property type="entry name" value="Putative flavin oxidoreducatase, domain 2"/>
    <property type="match status" value="1"/>
</dbReference>
<comment type="catalytic activity">
    <reaction evidence="10">
        <text>a 5,6-dihydrouridine in tRNA + NADP(+) = a uridine in tRNA + NADPH + H(+)</text>
        <dbReference type="Rhea" id="RHEA:23624"/>
        <dbReference type="Rhea" id="RHEA-COMP:13339"/>
        <dbReference type="Rhea" id="RHEA-COMP:13887"/>
        <dbReference type="ChEBI" id="CHEBI:15378"/>
        <dbReference type="ChEBI" id="CHEBI:57783"/>
        <dbReference type="ChEBI" id="CHEBI:58349"/>
        <dbReference type="ChEBI" id="CHEBI:65315"/>
        <dbReference type="ChEBI" id="CHEBI:74443"/>
    </reaction>
</comment>
<feature type="active site" description="Proton donor" evidence="13">
    <location>
        <position position="85"/>
    </location>
</feature>
<evidence type="ECO:0000313" key="16">
    <source>
        <dbReference type="EMBL" id="PJA46342.1"/>
    </source>
</evidence>
<evidence type="ECO:0000256" key="14">
    <source>
        <dbReference type="PIRSR" id="PIRSR006621-2"/>
    </source>
</evidence>
<dbReference type="AlphaFoldDB" id="A0A2M7XER3"/>
<evidence type="ECO:0000256" key="9">
    <source>
        <dbReference type="ARBA" id="ARBA00023002"/>
    </source>
</evidence>
<dbReference type="PROSITE" id="PS01136">
    <property type="entry name" value="UPF0034"/>
    <property type="match status" value="1"/>
</dbReference>
<dbReference type="InterPro" id="IPR004652">
    <property type="entry name" value="DusB-like"/>
</dbReference>
<dbReference type="Gene3D" id="3.20.20.70">
    <property type="entry name" value="Aldolase class I"/>
    <property type="match status" value="1"/>
</dbReference>
<dbReference type="PANTHER" id="PTHR45846">
    <property type="entry name" value="TRNA-DIHYDROURIDINE(47) SYNTHASE [NAD(P)(+)]-LIKE"/>
    <property type="match status" value="1"/>
</dbReference>
<evidence type="ECO:0000256" key="5">
    <source>
        <dbReference type="ARBA" id="ARBA00022643"/>
    </source>
</evidence>
<dbReference type="InterPro" id="IPR013785">
    <property type="entry name" value="Aldolase_TIM"/>
</dbReference>
<evidence type="ECO:0000256" key="4">
    <source>
        <dbReference type="ARBA" id="ARBA00022630"/>
    </source>
</evidence>